<reference evidence="2 3" key="1">
    <citation type="submission" date="2024-01" db="EMBL/GenBank/DDBJ databases">
        <title>Complete genome sequence of Citroniella saccharovorans strain M6.X9, isolated from human fecal sample.</title>
        <authorList>
            <person name="Cheng G."/>
            <person name="Westerholm M."/>
            <person name="Schnurer A."/>
        </authorList>
    </citation>
    <scope>NUCLEOTIDE SEQUENCE [LARGE SCALE GENOMIC DNA]</scope>
    <source>
        <strain evidence="2 3">DSM 29873</strain>
    </source>
</reference>
<keyword evidence="3" id="KW-1185">Reference proteome</keyword>
<evidence type="ECO:0000313" key="3">
    <source>
        <dbReference type="Proteomes" id="UP001357733"/>
    </source>
</evidence>
<proteinExistence type="predicted"/>
<dbReference type="RefSeq" id="WP_324618698.1">
    <property type="nucleotide sequence ID" value="NZ_JAYKOT010000001.1"/>
</dbReference>
<keyword evidence="1" id="KW-1133">Transmembrane helix</keyword>
<evidence type="ECO:0000313" key="2">
    <source>
        <dbReference type="EMBL" id="MEB3428661.1"/>
    </source>
</evidence>
<keyword evidence="1" id="KW-0812">Transmembrane</keyword>
<organism evidence="2 3">
    <name type="scientific">Citroniella saccharovorans</name>
    <dbReference type="NCBI Taxonomy" id="2053367"/>
    <lineage>
        <taxon>Bacteria</taxon>
        <taxon>Bacillati</taxon>
        <taxon>Bacillota</taxon>
        <taxon>Tissierellia</taxon>
        <taxon>Tissierellales</taxon>
        <taxon>Peptoniphilaceae</taxon>
        <taxon>Citroniella</taxon>
    </lineage>
</organism>
<keyword evidence="1" id="KW-0472">Membrane</keyword>
<dbReference type="AlphaFoldDB" id="A0AAW9MNS5"/>
<gene>
    <name evidence="2" type="ORF">VLK81_01240</name>
</gene>
<evidence type="ECO:0000256" key="1">
    <source>
        <dbReference type="SAM" id="Phobius"/>
    </source>
</evidence>
<sequence>MGKRNNFEFFSLDFLFFEIRKIDKKIKLAFHKDLPFPGRLTMLSNKLATSDNYIHYYMGGYLFEALYIAFLSLCLILRGKYIYLISIMTYYLIRYIYFSTRKEELLSLTDFTYIKMFKDRKEALKSDGNYALLQLVSGMRPRDLDFKRDDFKKDIFKYYYYLDKKEYKKLSSYLKDLYIGSFGENMVNKLAIYYELIFYYSFIEKDKFKAYKYYKEVEKELEQDLDVNSLRIRAYYEYYIQIDEKKSFKIYRKSC</sequence>
<comment type="caution">
    <text evidence="2">The sequence shown here is derived from an EMBL/GenBank/DDBJ whole genome shotgun (WGS) entry which is preliminary data.</text>
</comment>
<feature type="transmembrane region" description="Helical" evidence="1">
    <location>
        <begin position="81"/>
        <end position="98"/>
    </location>
</feature>
<protein>
    <submittedName>
        <fullName evidence="2">Uncharacterized protein</fullName>
    </submittedName>
</protein>
<name>A0AAW9MNS5_9FIRM</name>
<dbReference type="EMBL" id="JAYKOT010000001">
    <property type="protein sequence ID" value="MEB3428661.1"/>
    <property type="molecule type" value="Genomic_DNA"/>
</dbReference>
<feature type="transmembrane region" description="Helical" evidence="1">
    <location>
        <begin position="54"/>
        <end position="74"/>
    </location>
</feature>
<dbReference type="Proteomes" id="UP001357733">
    <property type="component" value="Unassembled WGS sequence"/>
</dbReference>
<accession>A0AAW9MNS5</accession>